<dbReference type="PANTHER" id="PTHR35910:SF1">
    <property type="entry name" value="2EXR DOMAIN-CONTAINING PROTEIN"/>
    <property type="match status" value="1"/>
</dbReference>
<feature type="domain" description="2EXR" evidence="2">
    <location>
        <begin position="5"/>
        <end position="93"/>
    </location>
</feature>
<accession>A0A3M2SE81</accession>
<keyword evidence="4" id="KW-1185">Reference proteome</keyword>
<proteinExistence type="predicted"/>
<dbReference type="Pfam" id="PF20150">
    <property type="entry name" value="2EXR"/>
    <property type="match status" value="1"/>
</dbReference>
<dbReference type="OrthoDB" id="3596450at2759"/>
<dbReference type="EMBL" id="NKUJ01000057">
    <property type="protein sequence ID" value="RMJ15890.1"/>
    <property type="molecule type" value="Genomic_DNA"/>
</dbReference>
<dbReference type="InterPro" id="IPR045518">
    <property type="entry name" value="2EXR"/>
</dbReference>
<dbReference type="PANTHER" id="PTHR35910">
    <property type="entry name" value="2EXR DOMAIN-CONTAINING PROTEIN"/>
    <property type="match status" value="1"/>
</dbReference>
<organism evidence="3 4">
    <name type="scientific">Fusarium kuroshium</name>
    <dbReference type="NCBI Taxonomy" id="2010991"/>
    <lineage>
        <taxon>Eukaryota</taxon>
        <taxon>Fungi</taxon>
        <taxon>Dikarya</taxon>
        <taxon>Ascomycota</taxon>
        <taxon>Pezizomycotina</taxon>
        <taxon>Sordariomycetes</taxon>
        <taxon>Hypocreomycetidae</taxon>
        <taxon>Hypocreales</taxon>
        <taxon>Nectriaceae</taxon>
        <taxon>Fusarium</taxon>
        <taxon>Fusarium solani species complex</taxon>
    </lineage>
</organism>
<protein>
    <recommendedName>
        <fullName evidence="2">2EXR domain-containing protein</fullName>
    </recommendedName>
</protein>
<evidence type="ECO:0000313" key="3">
    <source>
        <dbReference type="EMBL" id="RMJ15890.1"/>
    </source>
</evidence>
<evidence type="ECO:0000256" key="1">
    <source>
        <dbReference type="SAM" id="Coils"/>
    </source>
</evidence>
<dbReference type="Proteomes" id="UP000277212">
    <property type="component" value="Unassembled WGS sequence"/>
</dbReference>
<sequence length="369" mass="42759">MALSFHSFSKLPTELRLQIWEEACLPSQPQRCGLHYFTLDHDKKLLSFGWNRTPSSDPQNPASQANRSAYLWHGGLWTACKESRAVVMKHSQLKEWQDLLERAQREDERAESHERETGRARTAPLGMHTMSDWVVGDEGAPPGMIVMREGHEEWYFIVYPTRDIFCVTAENWESGLRSRSYWDDYHYLPVPGYDLLSLHVENIAFEFDPSWNHALPHNIYDLMMENSARGYLAKMVEEMVSPDADHFNIWLVDKTARWLAQPDQFVGPVFHDCDDEYVQIGFYDTYYDPEKEPDGSPVTYFISQFGYLGDIYYRDVERGQWSPGLDDLLGRPKFWAESSIGLRSLSSVIPTSTIIKNTFPTHHSIISQC</sequence>
<comment type="caution">
    <text evidence="3">The sequence shown here is derived from an EMBL/GenBank/DDBJ whole genome shotgun (WGS) entry which is preliminary data.</text>
</comment>
<dbReference type="AlphaFoldDB" id="A0A3M2SE81"/>
<reference evidence="3 4" key="1">
    <citation type="submission" date="2017-06" db="EMBL/GenBank/DDBJ databases">
        <title>Comparative genomic analysis of Ambrosia Fusariam Clade fungi.</title>
        <authorList>
            <person name="Stajich J.E."/>
            <person name="Carrillo J."/>
            <person name="Kijimoto T."/>
            <person name="Eskalen A."/>
            <person name="O'Donnell K."/>
            <person name="Kasson M."/>
        </authorList>
    </citation>
    <scope>NUCLEOTIDE SEQUENCE [LARGE SCALE GENOMIC DNA]</scope>
    <source>
        <strain evidence="3">UCR3666</strain>
    </source>
</reference>
<evidence type="ECO:0000313" key="4">
    <source>
        <dbReference type="Proteomes" id="UP000277212"/>
    </source>
</evidence>
<evidence type="ECO:0000259" key="2">
    <source>
        <dbReference type="Pfam" id="PF20150"/>
    </source>
</evidence>
<keyword evidence="1" id="KW-0175">Coiled coil</keyword>
<feature type="coiled-coil region" evidence="1">
    <location>
        <begin position="86"/>
        <end position="116"/>
    </location>
</feature>
<gene>
    <name evidence="3" type="ORF">CDV36_004433</name>
</gene>
<name>A0A3M2SE81_9HYPO</name>